<dbReference type="EMBL" id="LIZY01000122">
    <property type="protein sequence ID" value="KPJ62304.1"/>
    <property type="molecule type" value="Genomic_DNA"/>
</dbReference>
<dbReference type="Proteomes" id="UP000052020">
    <property type="component" value="Unassembled WGS sequence"/>
</dbReference>
<name>A0A0S7XIL4_9BACT</name>
<reference evidence="1 2" key="1">
    <citation type="journal article" date="2015" name="Microbiome">
        <title>Genomic resolution of linkages in carbon, nitrogen, and sulfur cycling among widespread estuary sediment bacteria.</title>
        <authorList>
            <person name="Baker B.J."/>
            <person name="Lazar C.S."/>
            <person name="Teske A.P."/>
            <person name="Dick G.J."/>
        </authorList>
    </citation>
    <scope>NUCLEOTIDE SEQUENCE [LARGE SCALE GENOMIC DNA]</scope>
    <source>
        <strain evidence="1">DG_56</strain>
    </source>
</reference>
<gene>
    <name evidence="1" type="ORF">AMK68_05095</name>
</gene>
<sequence>MFDHYGQRDYRQQIAAAEELASLGGAEVAPLKAKYQELMAKVEPTKPDEGYCYRALVAYALGLSRARAARVYLNGLFKKAPKVTETTPAADRAKAFATIGITKEDLKSALSLRDSDQ</sequence>
<comment type="caution">
    <text evidence="1">The sequence shown here is derived from an EMBL/GenBank/DDBJ whole genome shotgun (WGS) entry which is preliminary data.</text>
</comment>
<accession>A0A0S7XIL4</accession>
<evidence type="ECO:0000313" key="2">
    <source>
        <dbReference type="Proteomes" id="UP000052020"/>
    </source>
</evidence>
<dbReference type="AlphaFoldDB" id="A0A0S7XIL4"/>
<organism evidence="1 2">
    <name type="scientific">candidate division KD3-62 bacterium DG_56</name>
    <dbReference type="NCBI Taxonomy" id="1704032"/>
    <lineage>
        <taxon>Bacteria</taxon>
        <taxon>candidate division KD3-62</taxon>
    </lineage>
</organism>
<proteinExistence type="predicted"/>
<protein>
    <submittedName>
        <fullName evidence="1">Uncharacterized protein</fullName>
    </submittedName>
</protein>
<evidence type="ECO:0000313" key="1">
    <source>
        <dbReference type="EMBL" id="KPJ62304.1"/>
    </source>
</evidence>